<feature type="compositionally biased region" description="Basic and acidic residues" evidence="1">
    <location>
        <begin position="119"/>
        <end position="138"/>
    </location>
</feature>
<keyword evidence="4" id="KW-1185">Reference proteome</keyword>
<accession>A0ABW2KJS1</accession>
<feature type="compositionally biased region" description="Acidic residues" evidence="1">
    <location>
        <begin position="175"/>
        <end position="184"/>
    </location>
</feature>
<feature type="region of interest" description="Disordered" evidence="1">
    <location>
        <begin position="1"/>
        <end position="65"/>
    </location>
</feature>
<keyword evidence="2" id="KW-0472">Membrane</keyword>
<evidence type="ECO:0000256" key="1">
    <source>
        <dbReference type="SAM" id="MobiDB-lite"/>
    </source>
</evidence>
<evidence type="ECO:0000256" key="2">
    <source>
        <dbReference type="SAM" id="Phobius"/>
    </source>
</evidence>
<gene>
    <name evidence="3" type="ORF">ACFQRF_21240</name>
</gene>
<proteinExistence type="predicted"/>
<feature type="region of interest" description="Disordered" evidence="1">
    <location>
        <begin position="119"/>
        <end position="184"/>
    </location>
</feature>
<feature type="transmembrane region" description="Helical" evidence="2">
    <location>
        <begin position="73"/>
        <end position="95"/>
    </location>
</feature>
<keyword evidence="2" id="KW-1133">Transmembrane helix</keyword>
<dbReference type="EMBL" id="JBHTBH010000011">
    <property type="protein sequence ID" value="MFC7330254.1"/>
    <property type="molecule type" value="Genomic_DNA"/>
</dbReference>
<keyword evidence="2" id="KW-0812">Transmembrane</keyword>
<dbReference type="Proteomes" id="UP001596540">
    <property type="component" value="Unassembled WGS sequence"/>
</dbReference>
<comment type="caution">
    <text evidence="3">The sequence shown here is derived from an EMBL/GenBank/DDBJ whole genome shotgun (WGS) entry which is preliminary data.</text>
</comment>
<feature type="compositionally biased region" description="Low complexity" evidence="1">
    <location>
        <begin position="47"/>
        <end position="58"/>
    </location>
</feature>
<dbReference type="RefSeq" id="WP_379872902.1">
    <property type="nucleotide sequence ID" value="NZ_JBHTBH010000011.1"/>
</dbReference>
<reference evidence="4" key="1">
    <citation type="journal article" date="2019" name="Int. J. Syst. Evol. Microbiol.">
        <title>The Global Catalogue of Microorganisms (GCM) 10K type strain sequencing project: providing services to taxonomists for standard genome sequencing and annotation.</title>
        <authorList>
            <consortium name="The Broad Institute Genomics Platform"/>
            <consortium name="The Broad Institute Genome Sequencing Center for Infectious Disease"/>
            <person name="Wu L."/>
            <person name="Ma J."/>
        </authorList>
    </citation>
    <scope>NUCLEOTIDE SEQUENCE [LARGE SCALE GENOMIC DNA]</scope>
    <source>
        <strain evidence="4">CGMCC 4.7382</strain>
    </source>
</reference>
<protein>
    <submittedName>
        <fullName evidence="3">Septum formation initiator family protein</fullName>
    </submittedName>
</protein>
<evidence type="ECO:0000313" key="4">
    <source>
        <dbReference type="Proteomes" id="UP001596540"/>
    </source>
</evidence>
<feature type="compositionally biased region" description="Basic and acidic residues" evidence="1">
    <location>
        <begin position="1"/>
        <end position="11"/>
    </location>
</feature>
<name>A0ABW2KJS1_9ACTN</name>
<evidence type="ECO:0000313" key="3">
    <source>
        <dbReference type="EMBL" id="MFC7330254.1"/>
    </source>
</evidence>
<feature type="compositionally biased region" description="Low complexity" evidence="1">
    <location>
        <begin position="21"/>
        <end position="39"/>
    </location>
</feature>
<organism evidence="3 4">
    <name type="scientific">Marinactinospora rubrisoli</name>
    <dbReference type="NCBI Taxonomy" id="2715399"/>
    <lineage>
        <taxon>Bacteria</taxon>
        <taxon>Bacillati</taxon>
        <taxon>Actinomycetota</taxon>
        <taxon>Actinomycetes</taxon>
        <taxon>Streptosporangiales</taxon>
        <taxon>Nocardiopsidaceae</taxon>
        <taxon>Marinactinospora</taxon>
    </lineage>
</organism>
<sequence>MSTATDDRERGGATGARRARPTAGQTGTARTAPPRAPRSTGRRGTARARATGRTTRTSAARHDATASAPRMPFVLLILGLLGGALASLLVLRTVLTEDAFAISRLQQENRELTNQEEALREENLHAESPETIAERAEELGMEPGEAPLFVSLDSGETWGDDSGGSGDLPGTGEQPDPEAEGDDG</sequence>